<protein>
    <submittedName>
        <fullName evidence="1">Uncharacterized protein</fullName>
    </submittedName>
</protein>
<sequence length="110" mass="12294">MKHLDPILEIKGLLGCATSGWLLLQLKQPAVRQQAAYSPSACLNISLLSNLVYTYSYSAAKLSRLAAQLKKETIGAHDLNKVDPFPNKYTMKVMIKINPTRLLARLLQRL</sequence>
<accession>A0A368RXN2</accession>
<name>A0A368RXN2_SETIT</name>
<dbReference type="EMBL" id="CM003534">
    <property type="protein sequence ID" value="RCV34853.1"/>
    <property type="molecule type" value="Genomic_DNA"/>
</dbReference>
<reference evidence="1" key="2">
    <citation type="submission" date="2015-07" db="EMBL/GenBank/DDBJ databases">
        <authorList>
            <person name="Noorani M."/>
        </authorList>
    </citation>
    <scope>NUCLEOTIDE SEQUENCE</scope>
    <source>
        <strain evidence="1">Yugu1</strain>
    </source>
</reference>
<dbReference type="AlphaFoldDB" id="A0A368RXN2"/>
<reference evidence="1" key="1">
    <citation type="journal article" date="2012" name="Nat. Biotechnol.">
        <title>Reference genome sequence of the model plant Setaria.</title>
        <authorList>
            <person name="Bennetzen J.L."/>
            <person name="Schmutz J."/>
            <person name="Wang H."/>
            <person name="Percifield R."/>
            <person name="Hawkins J."/>
            <person name="Pontaroli A.C."/>
            <person name="Estep M."/>
            <person name="Feng L."/>
            <person name="Vaughn J.N."/>
            <person name="Grimwood J."/>
            <person name="Jenkins J."/>
            <person name="Barry K."/>
            <person name="Lindquist E."/>
            <person name="Hellsten U."/>
            <person name="Deshpande S."/>
            <person name="Wang X."/>
            <person name="Wu X."/>
            <person name="Mitros T."/>
            <person name="Triplett J."/>
            <person name="Yang X."/>
            <person name="Ye C.Y."/>
            <person name="Mauro-Herrera M."/>
            <person name="Wang L."/>
            <person name="Li P."/>
            <person name="Sharma M."/>
            <person name="Sharma R."/>
            <person name="Ronald P.C."/>
            <person name="Panaud O."/>
            <person name="Kellogg E.A."/>
            <person name="Brutnell T.P."/>
            <person name="Doust A.N."/>
            <person name="Tuskan G.A."/>
            <person name="Rokhsar D."/>
            <person name="Devos K.M."/>
        </authorList>
    </citation>
    <scope>NUCLEOTIDE SEQUENCE [LARGE SCALE GENOMIC DNA]</scope>
    <source>
        <strain evidence="1">Yugu1</strain>
    </source>
</reference>
<proteinExistence type="predicted"/>
<evidence type="ECO:0000313" key="1">
    <source>
        <dbReference type="EMBL" id="RCV34853.1"/>
    </source>
</evidence>
<gene>
    <name evidence="1" type="ORF">SETIT_7G191300v2</name>
</gene>
<organism evidence="1">
    <name type="scientific">Setaria italica</name>
    <name type="common">Foxtail millet</name>
    <name type="synonym">Panicum italicum</name>
    <dbReference type="NCBI Taxonomy" id="4555"/>
    <lineage>
        <taxon>Eukaryota</taxon>
        <taxon>Viridiplantae</taxon>
        <taxon>Streptophyta</taxon>
        <taxon>Embryophyta</taxon>
        <taxon>Tracheophyta</taxon>
        <taxon>Spermatophyta</taxon>
        <taxon>Magnoliopsida</taxon>
        <taxon>Liliopsida</taxon>
        <taxon>Poales</taxon>
        <taxon>Poaceae</taxon>
        <taxon>PACMAD clade</taxon>
        <taxon>Panicoideae</taxon>
        <taxon>Panicodae</taxon>
        <taxon>Paniceae</taxon>
        <taxon>Cenchrinae</taxon>
        <taxon>Setaria</taxon>
    </lineage>
</organism>